<dbReference type="InterPro" id="IPR020097">
    <property type="entry name" value="PsdUridine_synth_TruA_a/b_dom"/>
</dbReference>
<proteinExistence type="inferred from homology"/>
<dbReference type="InterPro" id="IPR020094">
    <property type="entry name" value="TruA/RsuA/RluB/E/F_N"/>
</dbReference>
<comment type="caution">
    <text evidence="4">Lacks conserved residue(s) required for the propagation of feature annotation.</text>
</comment>
<feature type="active site" description="Nucleophile" evidence="4 5">
    <location>
        <position position="52"/>
    </location>
</feature>
<accession>A0A101E550</accession>
<evidence type="ECO:0000256" key="5">
    <source>
        <dbReference type="PIRSR" id="PIRSR001430-1"/>
    </source>
</evidence>
<reference evidence="9 10" key="1">
    <citation type="journal article" date="2018" name="Nat. Biotechnol.">
        <title>A standardized bacterial taxonomy based on genome phylogeny substantially revises the tree of life.</title>
        <authorList>
            <person name="Parks D.H."/>
            <person name="Chuvochina M."/>
            <person name="Waite D.W."/>
            <person name="Rinke C."/>
            <person name="Skarshewski A."/>
            <person name="Chaumeil P.A."/>
            <person name="Hugenholtz P."/>
        </authorList>
    </citation>
    <scope>NUCLEOTIDE SEQUENCE [LARGE SCALE GENOMIC DNA]</scope>
    <source>
        <strain evidence="9">UBA12544</strain>
    </source>
</reference>
<feature type="domain" description="Pseudouridine synthase I TruA alpha/beta" evidence="8">
    <location>
        <begin position="143"/>
        <end position="244"/>
    </location>
</feature>
<dbReference type="Pfam" id="PF01416">
    <property type="entry name" value="PseudoU_synth_1"/>
    <property type="match status" value="2"/>
</dbReference>
<keyword evidence="3 4" id="KW-0413">Isomerase</keyword>
<organism evidence="9 10">
    <name type="scientific">Caldanaerobacter subterraneus</name>
    <dbReference type="NCBI Taxonomy" id="911092"/>
    <lineage>
        <taxon>Bacteria</taxon>
        <taxon>Bacillati</taxon>
        <taxon>Bacillota</taxon>
        <taxon>Clostridia</taxon>
        <taxon>Thermoanaerobacterales</taxon>
        <taxon>Thermoanaerobacteraceae</taxon>
        <taxon>Caldanaerobacter</taxon>
    </lineage>
</organism>
<comment type="caution">
    <text evidence="9">The sequence shown here is derived from an EMBL/GenBank/DDBJ whole genome shotgun (WGS) entry which is preliminary data.</text>
</comment>
<evidence type="ECO:0000256" key="6">
    <source>
        <dbReference type="PIRSR" id="PIRSR001430-2"/>
    </source>
</evidence>
<dbReference type="Gene3D" id="3.30.70.580">
    <property type="entry name" value="Pseudouridine synthase I, catalytic domain, N-terminal subdomain"/>
    <property type="match status" value="1"/>
</dbReference>
<keyword evidence="2 4" id="KW-0819">tRNA processing</keyword>
<protein>
    <recommendedName>
        <fullName evidence="4">tRNA pseudouridine synthase A</fullName>
        <ecNumber evidence="4">5.4.99.12</ecNumber>
    </recommendedName>
    <alternativeName>
        <fullName evidence="4">tRNA pseudouridine(38-40) synthase</fullName>
    </alternativeName>
    <alternativeName>
        <fullName evidence="4">tRNA pseudouridylate synthase I</fullName>
    </alternativeName>
    <alternativeName>
        <fullName evidence="4">tRNA-uridine isomerase I</fullName>
    </alternativeName>
</protein>
<comment type="similarity">
    <text evidence="1 4 7">Belongs to the tRNA pseudouridine synthase TruA family.</text>
</comment>
<evidence type="ECO:0000313" key="9">
    <source>
        <dbReference type="EMBL" id="HBT49012.1"/>
    </source>
</evidence>
<dbReference type="HAMAP" id="MF_00171">
    <property type="entry name" value="TruA"/>
    <property type="match status" value="1"/>
</dbReference>
<dbReference type="PIRSF" id="PIRSF001430">
    <property type="entry name" value="tRNA_psdUrid_synth"/>
    <property type="match status" value="1"/>
</dbReference>
<dbReference type="GO" id="GO:0031119">
    <property type="term" value="P:tRNA pseudouridine synthesis"/>
    <property type="evidence" value="ECO:0007669"/>
    <property type="project" value="UniProtKB-UniRule"/>
</dbReference>
<comment type="subunit">
    <text evidence="4">Homodimer.</text>
</comment>
<dbReference type="NCBIfam" id="TIGR00071">
    <property type="entry name" value="hisT_truA"/>
    <property type="match status" value="1"/>
</dbReference>
<evidence type="ECO:0000256" key="7">
    <source>
        <dbReference type="RuleBase" id="RU003792"/>
    </source>
</evidence>
<dbReference type="PANTHER" id="PTHR11142">
    <property type="entry name" value="PSEUDOURIDYLATE SYNTHASE"/>
    <property type="match status" value="1"/>
</dbReference>
<dbReference type="AlphaFoldDB" id="A0A101E550"/>
<feature type="domain" description="Pseudouridine synthase I TruA alpha/beta" evidence="8">
    <location>
        <begin position="7"/>
        <end position="104"/>
    </location>
</feature>
<dbReference type="PANTHER" id="PTHR11142:SF0">
    <property type="entry name" value="TRNA PSEUDOURIDINE SYNTHASE-LIKE 1"/>
    <property type="match status" value="1"/>
</dbReference>
<dbReference type="InterPro" id="IPR020095">
    <property type="entry name" value="PsdUridine_synth_TruA_C"/>
</dbReference>
<dbReference type="InterPro" id="IPR020103">
    <property type="entry name" value="PsdUridine_synth_cat_dom_sf"/>
</dbReference>
<dbReference type="EC" id="5.4.99.12" evidence="4"/>
<dbReference type="EMBL" id="DOLB01000070">
    <property type="protein sequence ID" value="HBT49012.1"/>
    <property type="molecule type" value="Genomic_DNA"/>
</dbReference>
<evidence type="ECO:0000256" key="1">
    <source>
        <dbReference type="ARBA" id="ARBA00009375"/>
    </source>
</evidence>
<dbReference type="Gene3D" id="3.30.70.660">
    <property type="entry name" value="Pseudouridine synthase I, catalytic domain, C-terminal subdomain"/>
    <property type="match status" value="1"/>
</dbReference>
<evidence type="ECO:0000256" key="2">
    <source>
        <dbReference type="ARBA" id="ARBA00022694"/>
    </source>
</evidence>
<dbReference type="FunFam" id="3.30.70.580:FF:000001">
    <property type="entry name" value="tRNA pseudouridine synthase A"/>
    <property type="match status" value="1"/>
</dbReference>
<comment type="catalytic activity">
    <reaction evidence="4 7">
        <text>uridine(38/39/40) in tRNA = pseudouridine(38/39/40) in tRNA</text>
        <dbReference type="Rhea" id="RHEA:22376"/>
        <dbReference type="Rhea" id="RHEA-COMP:10085"/>
        <dbReference type="Rhea" id="RHEA-COMP:10087"/>
        <dbReference type="ChEBI" id="CHEBI:65314"/>
        <dbReference type="ChEBI" id="CHEBI:65315"/>
        <dbReference type="EC" id="5.4.99.12"/>
    </reaction>
</comment>
<sequence>MKNIMLIIEYDGTNYHGWQYQKNAITVQEVLEKAIEKVTGEKVNLIGSSRTDTGVHALYQVANFKTKTKIPPEKLPYALNAVLPDDVVVVKAKEVDKSFHARYSARSKRYRYLILNRQFPMPTMRNYCWHVPYPLDVEAMKKAAFFFRGTHDFSAFKASGNKKVNPVKTIFDLTVEKEGDLIKIEVEADGFLYNMVRIIVGTLVYVGLGKIKAGEIPAIIESKDRTKAGITAPPQGLYLVRIVY</sequence>
<evidence type="ECO:0000256" key="4">
    <source>
        <dbReference type="HAMAP-Rule" id="MF_00171"/>
    </source>
</evidence>
<dbReference type="GO" id="GO:0160147">
    <property type="term" value="F:tRNA pseudouridine(38-40) synthase activity"/>
    <property type="evidence" value="ECO:0007669"/>
    <property type="project" value="UniProtKB-EC"/>
</dbReference>
<name>A0A101E550_9THEO</name>
<gene>
    <name evidence="4" type="primary">truA</name>
    <name evidence="9" type="ORF">DEA61_04035</name>
</gene>
<comment type="function">
    <text evidence="4">Formation of pseudouridine at positions 38, 39 and 40 in the anticodon stem and loop of transfer RNAs.</text>
</comment>
<evidence type="ECO:0000313" key="10">
    <source>
        <dbReference type="Proteomes" id="UP000264445"/>
    </source>
</evidence>
<dbReference type="RefSeq" id="WP_041587210.1">
    <property type="nucleotide sequence ID" value="NZ_DOLB01000070.1"/>
</dbReference>
<dbReference type="GO" id="GO:0003723">
    <property type="term" value="F:RNA binding"/>
    <property type="evidence" value="ECO:0007669"/>
    <property type="project" value="InterPro"/>
</dbReference>
<dbReference type="SUPFAM" id="SSF55120">
    <property type="entry name" value="Pseudouridine synthase"/>
    <property type="match status" value="1"/>
</dbReference>
<dbReference type="CDD" id="cd02570">
    <property type="entry name" value="PseudoU_synth_EcTruA"/>
    <property type="match status" value="1"/>
</dbReference>
<dbReference type="InterPro" id="IPR001406">
    <property type="entry name" value="PsdUridine_synth_TruA"/>
</dbReference>
<evidence type="ECO:0000256" key="3">
    <source>
        <dbReference type="ARBA" id="ARBA00023235"/>
    </source>
</evidence>
<evidence type="ECO:0000259" key="8">
    <source>
        <dbReference type="Pfam" id="PF01416"/>
    </source>
</evidence>
<dbReference type="Proteomes" id="UP000264445">
    <property type="component" value="Unassembled WGS sequence"/>
</dbReference>
<feature type="binding site" evidence="4 6">
    <location>
        <position position="110"/>
    </location>
    <ligand>
        <name>substrate</name>
    </ligand>
</feature>